<accession>A0A212D2C1</accession>
<protein>
    <submittedName>
        <fullName evidence="1">Uncharacterized protein</fullName>
    </submittedName>
</protein>
<sequence length="238" mass="26449">MQCLRISVVEEISMADYISHKLLGVIKKHQWPKDFTAPEFHDLHHSLADFLKMGLQRLLSQIQDPLATGKIPETVVLSPEAYAKRKLVRKLVLINTCHQLHMWMTETCQDAVSRASRPLSPGVHGPCVLGSKQLIPVGDHCQLGLMVMCKKAAKAGLSPSLSEHLVVLGNCPICLICLQIQDQMNPALSAFLSNICCKDSCQNRAAHVKMFCVTQGQEKIIRSGTSYRTGQKLQTLKR</sequence>
<proteinExistence type="predicted"/>
<dbReference type="InterPro" id="IPR027417">
    <property type="entry name" value="P-loop_NTPase"/>
</dbReference>
<name>A0A212D2C1_CEREH</name>
<dbReference type="Proteomes" id="UP000242450">
    <property type="component" value="Chromosome 9"/>
</dbReference>
<reference evidence="1 2" key="1">
    <citation type="journal article" date="2018" name="Mol. Genet. Genomics">
        <title>The red deer Cervus elaphus genome CerEla1.0: sequencing, annotating, genes, and chromosomes.</title>
        <authorList>
            <person name="Bana N.A."/>
            <person name="Nyiri A."/>
            <person name="Nagy J."/>
            <person name="Frank K."/>
            <person name="Nagy T."/>
            <person name="Steger V."/>
            <person name="Schiller M."/>
            <person name="Lakatos P."/>
            <person name="Sugar L."/>
            <person name="Horn P."/>
            <person name="Barta E."/>
            <person name="Orosz L."/>
        </authorList>
    </citation>
    <scope>NUCLEOTIDE SEQUENCE [LARGE SCALE GENOMIC DNA]</scope>
    <source>
        <strain evidence="1">Hungarian</strain>
    </source>
</reference>
<dbReference type="Gene3D" id="3.40.50.300">
    <property type="entry name" value="P-loop containing nucleotide triphosphate hydrolases"/>
    <property type="match status" value="1"/>
</dbReference>
<gene>
    <name evidence="1" type="ORF">Celaphus_00003433</name>
</gene>
<comment type="caution">
    <text evidence="1">The sequence shown here is derived from an EMBL/GenBank/DDBJ whole genome shotgun (WGS) entry which is preliminary data.</text>
</comment>
<dbReference type="OrthoDB" id="6513042at2759"/>
<keyword evidence="2" id="KW-1185">Reference proteome</keyword>
<dbReference type="EMBL" id="MKHE01000009">
    <property type="protein sequence ID" value="OWK12244.1"/>
    <property type="molecule type" value="Genomic_DNA"/>
</dbReference>
<evidence type="ECO:0000313" key="1">
    <source>
        <dbReference type="EMBL" id="OWK12244.1"/>
    </source>
</evidence>
<evidence type="ECO:0000313" key="2">
    <source>
        <dbReference type="Proteomes" id="UP000242450"/>
    </source>
</evidence>
<dbReference type="AlphaFoldDB" id="A0A212D2C1"/>
<organism evidence="1 2">
    <name type="scientific">Cervus elaphus hippelaphus</name>
    <name type="common">European red deer</name>
    <dbReference type="NCBI Taxonomy" id="46360"/>
    <lineage>
        <taxon>Eukaryota</taxon>
        <taxon>Metazoa</taxon>
        <taxon>Chordata</taxon>
        <taxon>Craniata</taxon>
        <taxon>Vertebrata</taxon>
        <taxon>Euteleostomi</taxon>
        <taxon>Mammalia</taxon>
        <taxon>Eutheria</taxon>
        <taxon>Laurasiatheria</taxon>
        <taxon>Artiodactyla</taxon>
        <taxon>Ruminantia</taxon>
        <taxon>Pecora</taxon>
        <taxon>Cervidae</taxon>
        <taxon>Cervinae</taxon>
        <taxon>Cervus</taxon>
    </lineage>
</organism>